<evidence type="ECO:0000256" key="1">
    <source>
        <dbReference type="SAM" id="Coils"/>
    </source>
</evidence>
<organism evidence="2">
    <name type="scientific">Archaeoglobus fulgidus</name>
    <dbReference type="NCBI Taxonomy" id="2234"/>
    <lineage>
        <taxon>Archaea</taxon>
        <taxon>Methanobacteriati</taxon>
        <taxon>Methanobacteriota</taxon>
        <taxon>Archaeoglobi</taxon>
        <taxon>Archaeoglobales</taxon>
        <taxon>Archaeoglobaceae</taxon>
        <taxon>Archaeoglobus</taxon>
    </lineage>
</organism>
<comment type="caution">
    <text evidence="2">The sequence shown here is derived from an EMBL/GenBank/DDBJ whole genome shotgun (WGS) entry which is preliminary data.</text>
</comment>
<name>A0A7C3RAM5_ARCFL</name>
<keyword evidence="1" id="KW-0175">Coiled coil</keyword>
<sequence length="627" mass="72160">MSVVYGVDIVSGSVHGKIKPRYAVVVLENGKEFEKIVSRSKLFRMIKKNKPEIIAVDNIYEVFRDREDLIFFLKNIPSKTKLVQVTDRENSLPSLSKRFGLKINIRNPMDEARACAYLASFGMGSEISVFADKTRITVSRNRSLGKGGWRQKKYGRKVHNAVREVYKEIREKIVEAGFDFVEEVKKGYGGISRGVIIVNAKKDEIPVNSFKTRDVQVVVEAIEKEKIEFIPLRKTLRYLIVGVDPGSTTAVAALDLRGEVVDIKSKKGWSPGEVVEFISSLGKPVVISTDKSSPPEFVSKIKASFNAVLYTPKEDISVEKKRLLTSKYITSNDHERDALAAAIDAFNSYKNKLINIEKRLPAGIDSDRIKAEIIKGTPLKEILSETKEESRTEKFQTDNVSREEVIRRDRVIERLKEENTILSRKIKELRDEIDNLRARIASISREEHEKIRKETYVQNLEREIAELKRKLREKDEEIERLKQRIEMLRKMKMLEFQGWKEVKVLRKFTREEIERAEREMGISEGDIILIIDSSGGSASLAEMLCKKGIKAIICSSEMSHLAAEIFERYSVPRISFDEVEFMMGDDIAVVNAEKFERVYAEKLEEAKRRKIDQLERLVEEYRKRRVI</sequence>
<dbReference type="InterPro" id="IPR007408">
    <property type="entry name" value="DUF460"/>
</dbReference>
<accession>A0A7C3RAM5</accession>
<dbReference type="AlphaFoldDB" id="A0A7C3RAM5"/>
<dbReference type="EMBL" id="DTLB01000010">
    <property type="protein sequence ID" value="HFW31764.1"/>
    <property type="molecule type" value="Genomic_DNA"/>
</dbReference>
<feature type="coiled-coil region" evidence="1">
    <location>
        <begin position="412"/>
        <end position="491"/>
    </location>
</feature>
<evidence type="ECO:0000313" key="2">
    <source>
        <dbReference type="EMBL" id="HFW31764.1"/>
    </source>
</evidence>
<protein>
    <submittedName>
        <fullName evidence="2">DUF460 domain-containing protein</fullName>
    </submittedName>
</protein>
<dbReference type="PANTHER" id="PTHR40707">
    <property type="entry name" value="POSSIBLE NUCLEASE OF RNASE H FOLD, RUVC/YQGF FAMILY"/>
    <property type="match status" value="1"/>
</dbReference>
<dbReference type="Pfam" id="PF04312">
    <property type="entry name" value="DUF460"/>
    <property type="match status" value="1"/>
</dbReference>
<gene>
    <name evidence="2" type="ORF">ENW66_02250</name>
</gene>
<dbReference type="PANTHER" id="PTHR40707:SF1">
    <property type="entry name" value="DUF460 DOMAIN-CONTAINING PROTEIN"/>
    <property type="match status" value="1"/>
</dbReference>
<reference evidence="2" key="1">
    <citation type="journal article" date="2020" name="mSystems">
        <title>Genome- and Community-Level Interaction Insights into Carbon Utilization and Element Cycling Functions of Hydrothermarchaeota in Hydrothermal Sediment.</title>
        <authorList>
            <person name="Zhou Z."/>
            <person name="Liu Y."/>
            <person name="Xu W."/>
            <person name="Pan J."/>
            <person name="Luo Z.H."/>
            <person name="Li M."/>
        </authorList>
    </citation>
    <scope>NUCLEOTIDE SEQUENCE [LARGE SCALE GENOMIC DNA]</scope>
    <source>
        <strain evidence="2">SpSt-87</strain>
    </source>
</reference>
<proteinExistence type="predicted"/>